<dbReference type="GO" id="GO:0000160">
    <property type="term" value="P:phosphorelay signal transduction system"/>
    <property type="evidence" value="ECO:0007669"/>
    <property type="project" value="InterPro"/>
</dbReference>
<reference evidence="8 9" key="1">
    <citation type="submission" date="2019-11" db="EMBL/GenBank/DDBJ databases">
        <authorList>
            <person name="Jiang L.-Q."/>
        </authorList>
    </citation>
    <scope>NUCLEOTIDE SEQUENCE [LARGE SCALE GENOMIC DNA]</scope>
    <source>
        <strain evidence="8 9">YIM 132087</strain>
    </source>
</reference>
<dbReference type="PANTHER" id="PTHR44688">
    <property type="entry name" value="DNA-BINDING TRANSCRIPTIONAL ACTIVATOR DEVR_DOSR"/>
    <property type="match status" value="1"/>
</dbReference>
<evidence type="ECO:0000256" key="4">
    <source>
        <dbReference type="PROSITE-ProRule" id="PRU00169"/>
    </source>
</evidence>
<dbReference type="SMART" id="SM00421">
    <property type="entry name" value="HTH_LUXR"/>
    <property type="match status" value="1"/>
</dbReference>
<comment type="caution">
    <text evidence="8">The sequence shown here is derived from an EMBL/GenBank/DDBJ whole genome shotgun (WGS) entry which is preliminary data.</text>
</comment>
<evidence type="ECO:0000259" key="6">
    <source>
        <dbReference type="PROSITE" id="PS50043"/>
    </source>
</evidence>
<dbReference type="Proteomes" id="UP000460221">
    <property type="component" value="Unassembled WGS sequence"/>
</dbReference>
<dbReference type="InterPro" id="IPR001789">
    <property type="entry name" value="Sig_transdc_resp-reg_receiver"/>
</dbReference>
<dbReference type="InterPro" id="IPR016032">
    <property type="entry name" value="Sig_transdc_resp-reg_C-effctor"/>
</dbReference>
<evidence type="ECO:0000313" key="8">
    <source>
        <dbReference type="EMBL" id="MTD13922.1"/>
    </source>
</evidence>
<keyword evidence="2" id="KW-0238">DNA-binding</keyword>
<dbReference type="RefSeq" id="WP_154767664.1">
    <property type="nucleotide sequence ID" value="NZ_WLYK01000001.1"/>
</dbReference>
<feature type="domain" description="HTH luxR-type" evidence="6">
    <location>
        <begin position="166"/>
        <end position="231"/>
    </location>
</feature>
<evidence type="ECO:0000256" key="5">
    <source>
        <dbReference type="SAM" id="MobiDB-lite"/>
    </source>
</evidence>
<name>A0A7K1FIH9_9ACTN</name>
<dbReference type="SUPFAM" id="SSF52172">
    <property type="entry name" value="CheY-like"/>
    <property type="match status" value="1"/>
</dbReference>
<evidence type="ECO:0000256" key="2">
    <source>
        <dbReference type="ARBA" id="ARBA00023125"/>
    </source>
</evidence>
<keyword evidence="4" id="KW-0597">Phosphoprotein</keyword>
<feature type="compositionally biased region" description="Pro residues" evidence="5">
    <location>
        <begin position="9"/>
        <end position="24"/>
    </location>
</feature>
<evidence type="ECO:0000256" key="3">
    <source>
        <dbReference type="ARBA" id="ARBA00023163"/>
    </source>
</evidence>
<dbReference type="GO" id="GO:0003677">
    <property type="term" value="F:DNA binding"/>
    <property type="evidence" value="ECO:0007669"/>
    <property type="project" value="UniProtKB-KW"/>
</dbReference>
<feature type="domain" description="Response regulatory" evidence="7">
    <location>
        <begin position="34"/>
        <end position="149"/>
    </location>
</feature>
<feature type="region of interest" description="Disordered" evidence="5">
    <location>
        <begin position="1"/>
        <end position="25"/>
    </location>
</feature>
<keyword evidence="3" id="KW-0804">Transcription</keyword>
<dbReference type="GO" id="GO:0006355">
    <property type="term" value="P:regulation of DNA-templated transcription"/>
    <property type="evidence" value="ECO:0007669"/>
    <property type="project" value="InterPro"/>
</dbReference>
<evidence type="ECO:0000256" key="1">
    <source>
        <dbReference type="ARBA" id="ARBA00023015"/>
    </source>
</evidence>
<keyword evidence="9" id="KW-1185">Reference proteome</keyword>
<dbReference type="PROSITE" id="PS50043">
    <property type="entry name" value="HTH_LUXR_2"/>
    <property type="match status" value="1"/>
</dbReference>
<dbReference type="Pfam" id="PF00072">
    <property type="entry name" value="Response_reg"/>
    <property type="match status" value="1"/>
</dbReference>
<evidence type="ECO:0000313" key="9">
    <source>
        <dbReference type="Proteomes" id="UP000460221"/>
    </source>
</evidence>
<dbReference type="PANTHER" id="PTHR44688:SF16">
    <property type="entry name" value="DNA-BINDING TRANSCRIPTIONAL ACTIVATOR DEVR_DOSR"/>
    <property type="match status" value="1"/>
</dbReference>
<protein>
    <submittedName>
        <fullName evidence="8">Response regulator</fullName>
    </submittedName>
</protein>
<dbReference type="PRINTS" id="PR00038">
    <property type="entry name" value="HTHLUXR"/>
</dbReference>
<evidence type="ECO:0000259" key="7">
    <source>
        <dbReference type="PROSITE" id="PS50110"/>
    </source>
</evidence>
<keyword evidence="1" id="KW-0805">Transcription regulation</keyword>
<dbReference type="SMART" id="SM00448">
    <property type="entry name" value="REC"/>
    <property type="match status" value="1"/>
</dbReference>
<dbReference type="Pfam" id="PF00196">
    <property type="entry name" value="GerE"/>
    <property type="match status" value="1"/>
</dbReference>
<organism evidence="8 9">
    <name type="scientific">Nakamurella alba</name>
    <dbReference type="NCBI Taxonomy" id="2665158"/>
    <lineage>
        <taxon>Bacteria</taxon>
        <taxon>Bacillati</taxon>
        <taxon>Actinomycetota</taxon>
        <taxon>Actinomycetes</taxon>
        <taxon>Nakamurellales</taxon>
        <taxon>Nakamurellaceae</taxon>
        <taxon>Nakamurella</taxon>
    </lineage>
</organism>
<dbReference type="PROSITE" id="PS00622">
    <property type="entry name" value="HTH_LUXR_1"/>
    <property type="match status" value="1"/>
</dbReference>
<sequence>MVHSRTLPGDPPVPGATAPSPPVRPTVTPAAVVRVVVVDDHRVFAELFAHALGTAGYEVCAVTFSLAEAVEQVGTHRPDVVVLDQHLPDGSGSGVVGRLRSVAPGVRVLMLTSQADPQTLMSAVGAGCDGFVTKSRGMTDVLAAVAAVARGESPIRTDLAAGAGPAAEGTDLLTPRELEVLELVCEGRANKEIAAALGLSINTVRNHVAHLLEKLGVRSKLEAVAVATAGGLVRGSRSGR</sequence>
<feature type="modified residue" description="4-aspartylphosphate" evidence="4">
    <location>
        <position position="84"/>
    </location>
</feature>
<dbReference type="SUPFAM" id="SSF46894">
    <property type="entry name" value="C-terminal effector domain of the bipartite response regulators"/>
    <property type="match status" value="1"/>
</dbReference>
<proteinExistence type="predicted"/>
<dbReference type="EMBL" id="WLYK01000001">
    <property type="protein sequence ID" value="MTD13922.1"/>
    <property type="molecule type" value="Genomic_DNA"/>
</dbReference>
<dbReference type="CDD" id="cd00156">
    <property type="entry name" value="REC"/>
    <property type="match status" value="1"/>
</dbReference>
<dbReference type="InterPro" id="IPR011006">
    <property type="entry name" value="CheY-like_superfamily"/>
</dbReference>
<dbReference type="CDD" id="cd06170">
    <property type="entry name" value="LuxR_C_like"/>
    <property type="match status" value="1"/>
</dbReference>
<gene>
    <name evidence="8" type="ORF">GIS00_08195</name>
</gene>
<dbReference type="PROSITE" id="PS50110">
    <property type="entry name" value="RESPONSE_REGULATORY"/>
    <property type="match status" value="1"/>
</dbReference>
<dbReference type="AlphaFoldDB" id="A0A7K1FIH9"/>
<dbReference type="InterPro" id="IPR000792">
    <property type="entry name" value="Tscrpt_reg_LuxR_C"/>
</dbReference>
<accession>A0A7K1FIH9</accession>
<dbReference type="Gene3D" id="3.40.50.2300">
    <property type="match status" value="1"/>
</dbReference>